<dbReference type="Gene3D" id="2.60.40.10">
    <property type="entry name" value="Immunoglobulins"/>
    <property type="match status" value="1"/>
</dbReference>
<keyword evidence="3" id="KW-1185">Reference proteome</keyword>
<keyword evidence="1" id="KW-0732">Signal</keyword>
<dbReference type="Proteomes" id="UP001589747">
    <property type="component" value="Unassembled WGS sequence"/>
</dbReference>
<evidence type="ECO:0000256" key="1">
    <source>
        <dbReference type="SAM" id="SignalP"/>
    </source>
</evidence>
<feature type="signal peptide" evidence="1">
    <location>
        <begin position="1"/>
        <end position="29"/>
    </location>
</feature>
<dbReference type="Gene3D" id="2.60.40.1120">
    <property type="entry name" value="Carboxypeptidase-like, regulatory domain"/>
    <property type="match status" value="1"/>
</dbReference>
<organism evidence="2 3">
    <name type="scientific">Paenibacillus aurantiacus</name>
    <dbReference type="NCBI Taxonomy" id="1936118"/>
    <lineage>
        <taxon>Bacteria</taxon>
        <taxon>Bacillati</taxon>
        <taxon>Bacillota</taxon>
        <taxon>Bacilli</taxon>
        <taxon>Bacillales</taxon>
        <taxon>Paenibacillaceae</taxon>
        <taxon>Paenibacillus</taxon>
    </lineage>
</organism>
<comment type="caution">
    <text evidence="2">The sequence shown here is derived from an EMBL/GenBank/DDBJ whole genome shotgun (WGS) entry which is preliminary data.</text>
</comment>
<dbReference type="RefSeq" id="WP_377497616.1">
    <property type="nucleotide sequence ID" value="NZ_JBHMDO010000033.1"/>
</dbReference>
<dbReference type="EMBL" id="JBHMDO010000033">
    <property type="protein sequence ID" value="MFB9328379.1"/>
    <property type="molecule type" value="Genomic_DNA"/>
</dbReference>
<dbReference type="InterPro" id="IPR058094">
    <property type="entry name" value="Ig-like_OmpL47-like"/>
</dbReference>
<sequence length="899" mass="95872">MQAMSKKRLSSALALLVACSTMIPGAAFGADKTGEPAPKERPFPSTSGQLRAFAEPPLFIDNNIGNAFVQAQVDSTGRFNAALNETESDGWFNIVYNWPSNPGTSFTSLKVDGQETVYGDASAGEFLAPPANNETLTANSSVWKTGDVTVRQILSAGVNPATGLPDALQIRYVITNTGTTEHDVGLRLMLDTMVAGNDAAPFKVPGTSGVESVNYERDYLGSDVPAFWQVFNDFNIPGYSAQYSMQGRDATPPDRFTIASWSTIDDKLWDYEITAGRETGDSAVGMWWNPDTLAPGEQRIITTYYGRPGVGGASSLVLSGRKSLSYDEWQASPFKLISYLSNNTGEAMNNVRLQIELEDGLVLDGTSAEQAVGQVEPGQTVQTDWKLKASAAGKYSVTVRAIEDGAAEPFATAEYEVEALAPVVPPNVIIGGSQGTTSNGTPVAGRVSPLTISAVFDNPQASGVLLHVVDNDGDVYEAEMTTENGTNWTHTFTPSQVGLWETPLKVAITPRYPDNTTGPSLEFPITLIDPSGFIYNEAKGTDWKLPGATVTLQYHDPLLSTWVNMSEEAYPGQFSPVTNPQVTGVDGRYGWDAAAGSYRVVVSRPGFATTTSRVVDIPPPVTDLDVGLTPTDATPPTLTIEGAQDGANYPGAVQASFEATDDAAGVRQVSYSIDGHEAVVVTDDEDELPTISGDGNHSIEFVAVDHAGNELTRALSFTIGNSDYTAPVTELLANGAPAAEWYRTNVIQVKLNAIDETSGSGVAGTYYKVNGGTERQYAGPFNLTGSSTYQIVYYSRDNAGNAEAAKSVTLKVDTVAPATTYKVAPVWAAKAGVKYIKGYTWTLSAKDAASGSGVKQTYYRVNGGAWKTYTVPFEATTSTNTLNIEFYSEDHAGNKEAVK</sequence>
<reference evidence="2 3" key="1">
    <citation type="submission" date="2024-09" db="EMBL/GenBank/DDBJ databases">
        <authorList>
            <person name="Sun Q."/>
            <person name="Mori K."/>
        </authorList>
    </citation>
    <scope>NUCLEOTIDE SEQUENCE [LARGE SCALE GENOMIC DNA]</scope>
    <source>
        <strain evidence="2 3">TISTR 2452</strain>
    </source>
</reference>
<dbReference type="Gene3D" id="3.30.1920.20">
    <property type="match status" value="2"/>
</dbReference>
<dbReference type="PROSITE" id="PS51257">
    <property type="entry name" value="PROKAR_LIPOPROTEIN"/>
    <property type="match status" value="1"/>
</dbReference>
<evidence type="ECO:0000313" key="2">
    <source>
        <dbReference type="EMBL" id="MFB9328379.1"/>
    </source>
</evidence>
<proteinExistence type="predicted"/>
<dbReference type="NCBIfam" id="NF047446">
    <property type="entry name" value="barrel_OmpL47"/>
    <property type="match status" value="2"/>
</dbReference>
<accession>A0ABV5KT17</accession>
<protein>
    <submittedName>
        <fullName evidence="2">OmpL47-type beta-barrel domain-containing protein</fullName>
    </submittedName>
</protein>
<dbReference type="InterPro" id="IPR013783">
    <property type="entry name" value="Ig-like_fold"/>
</dbReference>
<feature type="chain" id="PRO_5046240373" evidence="1">
    <location>
        <begin position="30"/>
        <end position="899"/>
    </location>
</feature>
<gene>
    <name evidence="2" type="ORF">ACFFSY_20810</name>
</gene>
<evidence type="ECO:0000313" key="3">
    <source>
        <dbReference type="Proteomes" id="UP001589747"/>
    </source>
</evidence>
<name>A0ABV5KT17_9BACL</name>
<dbReference type="InterPro" id="IPR008969">
    <property type="entry name" value="CarboxyPept-like_regulatory"/>
</dbReference>
<dbReference type="SUPFAM" id="SSF49464">
    <property type="entry name" value="Carboxypeptidase regulatory domain-like"/>
    <property type="match status" value="1"/>
</dbReference>